<dbReference type="InterPro" id="IPR018683">
    <property type="entry name" value="DUF2169"/>
</dbReference>
<feature type="domain" description="DUF2169" evidence="1">
    <location>
        <begin position="26"/>
        <end position="329"/>
    </location>
</feature>
<dbReference type="EMBL" id="JARRAF010000029">
    <property type="protein sequence ID" value="MDK2126010.1"/>
    <property type="molecule type" value="Genomic_DNA"/>
</dbReference>
<evidence type="ECO:0000313" key="2">
    <source>
        <dbReference type="EMBL" id="MDK2126010.1"/>
    </source>
</evidence>
<gene>
    <name evidence="2" type="ORF">PZA18_18360</name>
</gene>
<dbReference type="Proteomes" id="UP001172778">
    <property type="component" value="Unassembled WGS sequence"/>
</dbReference>
<name>A0ABT7E3M9_9NEIS</name>
<sequence>MEFSNLTPFPAMNFAALDQNDNGFEVVVARFTFDLQMIDPAQGLARLVLADEQSPLLMEDQYYGEPNVSTLRAESDLAPFKPKCDLIVVGHGHAPQGKPQARFQVGVQLGSVRKVLSVCGPRSWKHTLGGWVLSEPEPVSRVPLRYEYAYGGDCQSKKDPQRRESYPYNPLGRGFHPAWFIDEFKPEQLPAPQIESPQAPLQRFDQPLPPEGFGAFGKAWQPRLPLAGSYDAQWVKERHPFLPENFNFAYWNGAHPDLQLPYPRGDEDIVLANLLPADTAPSGLVRFCLTGELPFVFFTTGSGLGMTRTLQLDTLLIDCDQRKVYATYRLALSETLEIRQIELRHLNRSELPAQIARAEQLSKDPQSRFFIPLPPEAQQVRAAEMARS</sequence>
<evidence type="ECO:0000313" key="3">
    <source>
        <dbReference type="Proteomes" id="UP001172778"/>
    </source>
</evidence>
<comment type="caution">
    <text evidence="2">The sequence shown here is derived from an EMBL/GenBank/DDBJ whole genome shotgun (WGS) entry which is preliminary data.</text>
</comment>
<dbReference type="Pfam" id="PF09937">
    <property type="entry name" value="DUF2169"/>
    <property type="match status" value="1"/>
</dbReference>
<dbReference type="RefSeq" id="WP_284102325.1">
    <property type="nucleotide sequence ID" value="NZ_JARRAF010000029.1"/>
</dbReference>
<proteinExistence type="predicted"/>
<accession>A0ABT7E3M9</accession>
<reference evidence="2" key="1">
    <citation type="submission" date="2023-03" db="EMBL/GenBank/DDBJ databases">
        <title>Chitinimonas shenzhenensis gen. nov., sp. nov., a novel member of family Burkholderiaceae isolated from activated sludge collected in Shen Zhen, China.</title>
        <authorList>
            <person name="Wang X."/>
        </authorList>
    </citation>
    <scope>NUCLEOTIDE SEQUENCE</scope>
    <source>
        <strain evidence="2">DQS-5</strain>
    </source>
</reference>
<evidence type="ECO:0000259" key="1">
    <source>
        <dbReference type="Pfam" id="PF09937"/>
    </source>
</evidence>
<protein>
    <submittedName>
        <fullName evidence="2">DUF2169 domain-containing protein</fullName>
    </submittedName>
</protein>
<organism evidence="2 3">
    <name type="scientific">Parachitinimonas caeni</name>
    <dbReference type="NCBI Taxonomy" id="3031301"/>
    <lineage>
        <taxon>Bacteria</taxon>
        <taxon>Pseudomonadati</taxon>
        <taxon>Pseudomonadota</taxon>
        <taxon>Betaproteobacteria</taxon>
        <taxon>Neisseriales</taxon>
        <taxon>Chitinibacteraceae</taxon>
        <taxon>Parachitinimonas</taxon>
    </lineage>
</organism>
<keyword evidence="3" id="KW-1185">Reference proteome</keyword>